<feature type="region of interest" description="Disordered" evidence="1">
    <location>
        <begin position="283"/>
        <end position="356"/>
    </location>
</feature>
<feature type="region of interest" description="Disordered" evidence="1">
    <location>
        <begin position="219"/>
        <end position="240"/>
    </location>
</feature>
<name>A0AAV9PEV2_9PEZI</name>
<protein>
    <submittedName>
        <fullName evidence="3">Uncharacterized protein</fullName>
    </submittedName>
</protein>
<keyword evidence="2" id="KW-0472">Membrane</keyword>
<comment type="caution">
    <text evidence="3">The sequence shown here is derived from an EMBL/GenBank/DDBJ whole genome shotgun (WGS) entry which is preliminary data.</text>
</comment>
<feature type="region of interest" description="Disordered" evidence="1">
    <location>
        <begin position="1"/>
        <end position="72"/>
    </location>
</feature>
<organism evidence="3 4">
    <name type="scientific">Saxophila tyrrhenica</name>
    <dbReference type="NCBI Taxonomy" id="1690608"/>
    <lineage>
        <taxon>Eukaryota</taxon>
        <taxon>Fungi</taxon>
        <taxon>Dikarya</taxon>
        <taxon>Ascomycota</taxon>
        <taxon>Pezizomycotina</taxon>
        <taxon>Dothideomycetes</taxon>
        <taxon>Dothideomycetidae</taxon>
        <taxon>Mycosphaerellales</taxon>
        <taxon>Extremaceae</taxon>
        <taxon>Saxophila</taxon>
    </lineage>
</organism>
<dbReference type="GeneID" id="89926279"/>
<reference evidence="3 4" key="1">
    <citation type="submission" date="2023-08" db="EMBL/GenBank/DDBJ databases">
        <title>Black Yeasts Isolated from many extreme environments.</title>
        <authorList>
            <person name="Coleine C."/>
            <person name="Stajich J.E."/>
            <person name="Selbmann L."/>
        </authorList>
    </citation>
    <scope>NUCLEOTIDE SEQUENCE [LARGE SCALE GENOMIC DNA]</scope>
    <source>
        <strain evidence="3 4">CCFEE 5935</strain>
    </source>
</reference>
<keyword evidence="2" id="KW-1133">Transmembrane helix</keyword>
<proteinExistence type="predicted"/>
<feature type="compositionally biased region" description="Basic and acidic residues" evidence="1">
    <location>
        <begin position="57"/>
        <end position="72"/>
    </location>
</feature>
<accession>A0AAV9PEV2</accession>
<evidence type="ECO:0000313" key="3">
    <source>
        <dbReference type="EMBL" id="KAK5170348.1"/>
    </source>
</evidence>
<evidence type="ECO:0000256" key="1">
    <source>
        <dbReference type="SAM" id="MobiDB-lite"/>
    </source>
</evidence>
<dbReference type="AlphaFoldDB" id="A0AAV9PEV2"/>
<evidence type="ECO:0000256" key="2">
    <source>
        <dbReference type="SAM" id="Phobius"/>
    </source>
</evidence>
<dbReference type="EMBL" id="JAVRRT010000007">
    <property type="protein sequence ID" value="KAK5170348.1"/>
    <property type="molecule type" value="Genomic_DNA"/>
</dbReference>
<dbReference type="RefSeq" id="XP_064659546.1">
    <property type="nucleotide sequence ID" value="XM_064802185.1"/>
</dbReference>
<keyword evidence="2" id="KW-0812">Transmembrane</keyword>
<dbReference type="Proteomes" id="UP001337655">
    <property type="component" value="Unassembled WGS sequence"/>
</dbReference>
<gene>
    <name evidence="3" type="ORF">LTR77_004935</name>
</gene>
<evidence type="ECO:0000313" key="4">
    <source>
        <dbReference type="Proteomes" id="UP001337655"/>
    </source>
</evidence>
<keyword evidence="4" id="KW-1185">Reference proteome</keyword>
<sequence length="469" mass="51869">MDGPDKILLQSATEISAPAPAPAPARAPKPSANPLVPFRNQPAKKSQSNAKASPAKLRKDADDARKTTEADYDRLAEKDALIEQLRATIAKGKEYNHKVTTQVVDLTRERDAMVQKVQEAERDLPYLKGIKEQYHKDKLEFTQAKQARRDRALEVTAASDELKVANKHITELKSQVEASKKQTADYTELVAAKSTIQGEKEKVSEQLQQAQETIEELQKERDGFQQENEASQAMRDAQAEFQEISNEGSALTLPEILDRVRSDHAYRIENPLMRRRPVLDRPSNRRLVSGASLQDELDDLGHDSSIEEDDDEKPDETVKHPASSMRPILRPISIMDRVKRPTSTKRPAASKPPTPAPLGFSKIVSVSTSPVKPAPAAVIAPPEVQIVREVSTITRTPAWLQPLLLLGLVLYALVLAAVIGERRLWTGANDLARQRVGGFVLGEVSNWHPLVSLFSGLDGVFGHEYGLLG</sequence>
<feature type="transmembrane region" description="Helical" evidence="2">
    <location>
        <begin position="399"/>
        <end position="419"/>
    </location>
</feature>